<dbReference type="RefSeq" id="WP_126126388.1">
    <property type="nucleotide sequence ID" value="NZ_CP034464.1"/>
</dbReference>
<keyword evidence="2" id="KW-1185">Reference proteome</keyword>
<dbReference type="OrthoDB" id="7057642at2"/>
<dbReference type="Proteomes" id="UP000275663">
    <property type="component" value="Chromosome"/>
</dbReference>
<evidence type="ECO:0000313" key="2">
    <source>
        <dbReference type="Proteomes" id="UP000275663"/>
    </source>
</evidence>
<dbReference type="AlphaFoldDB" id="A0A3S9HFW0"/>
<evidence type="ECO:0000313" key="1">
    <source>
        <dbReference type="EMBL" id="AZP10989.1"/>
    </source>
</evidence>
<dbReference type="Pfam" id="PF11161">
    <property type="entry name" value="DUF2944"/>
    <property type="match status" value="1"/>
</dbReference>
<gene>
    <name evidence="1" type="ORF">EJN92_02535</name>
</gene>
<protein>
    <submittedName>
        <fullName evidence="1">DUF2946 family protein</fullName>
    </submittedName>
</protein>
<accession>A0A3S9HFW0</accession>
<name>A0A3S9HFW0_9BURK</name>
<dbReference type="InterPro" id="IPR021332">
    <property type="entry name" value="DUF2944"/>
</dbReference>
<dbReference type="EMBL" id="CP034464">
    <property type="protein sequence ID" value="AZP10989.1"/>
    <property type="molecule type" value="Genomic_DNA"/>
</dbReference>
<reference evidence="1 2" key="1">
    <citation type="journal article" date="2011" name="Int. J. Syst. Evol. Microbiol.">
        <title>Description of Undibacterium oligocarboniphilum sp. nov., isolated from purified water, and Undibacterium pigrum strain CCUG 49012 as the type strain of Undibacterium parvum sp. nov., and emended descriptions of the genus Undibacterium and the species Undibacterium pigrum.</title>
        <authorList>
            <person name="Eder W."/>
            <person name="Wanner G."/>
            <person name="Ludwig W."/>
            <person name="Busse H.J."/>
            <person name="Ziemke-Kageler F."/>
            <person name="Lang E."/>
        </authorList>
    </citation>
    <scope>NUCLEOTIDE SEQUENCE [LARGE SCALE GENOMIC DNA]</scope>
    <source>
        <strain evidence="1 2">DSM 23061</strain>
    </source>
</reference>
<proteinExistence type="predicted"/>
<dbReference type="KEGG" id="upv:EJN92_02535"/>
<organism evidence="1 2">
    <name type="scientific">Undibacterium parvum</name>
    <dbReference type="NCBI Taxonomy" id="401471"/>
    <lineage>
        <taxon>Bacteria</taxon>
        <taxon>Pseudomonadati</taxon>
        <taxon>Pseudomonadota</taxon>
        <taxon>Betaproteobacteria</taxon>
        <taxon>Burkholderiales</taxon>
        <taxon>Oxalobacteraceae</taxon>
        <taxon>Undibacterium</taxon>
    </lineage>
</organism>
<sequence length="212" mass="23559">MDEIVLAAIAKWPDVPHCYGWLGLDARGNWRMRDERAQALQLAGDKIRNPTLLGFINRNYQHDQDGCWYFQNGPQRVYVDLESAPYIVNTTPDGLILHTAVALPAIDAAFMSSSGQLYLRAGEILAQLDDRDLATCLPQVQLDAKPVSDEDLMTWLELGAKESADANQSRASILLTSGLPPHTAVRYPLVRAELNQLMHSAGYIQHPKVKPV</sequence>